<proteinExistence type="inferred from homology"/>
<gene>
    <name evidence="6" type="ORF">SAMN04488081_1290</name>
</gene>
<evidence type="ECO:0000256" key="1">
    <source>
        <dbReference type="ARBA" id="ARBA00022676"/>
    </source>
</evidence>
<dbReference type="RefSeq" id="WP_093106472.1">
    <property type="nucleotide sequence ID" value="NZ_FNOS01000003.1"/>
</dbReference>
<dbReference type="Proteomes" id="UP000198647">
    <property type="component" value="Unassembled WGS sequence"/>
</dbReference>
<evidence type="ECO:0000313" key="6">
    <source>
        <dbReference type="EMBL" id="SDX79669.1"/>
    </source>
</evidence>
<evidence type="ECO:0000313" key="7">
    <source>
        <dbReference type="Proteomes" id="UP000198647"/>
    </source>
</evidence>
<dbReference type="PANTHER" id="PTHR34136">
    <property type="match status" value="1"/>
</dbReference>
<dbReference type="Pfam" id="PF03808">
    <property type="entry name" value="Glyco_tran_WecG"/>
    <property type="match status" value="1"/>
</dbReference>
<comment type="pathway">
    <text evidence="5">Cell wall biogenesis; teichoic acid biosynthesis.</text>
</comment>
<dbReference type="PANTHER" id="PTHR34136:SF1">
    <property type="entry name" value="UDP-N-ACETYL-D-MANNOSAMINURONIC ACID TRANSFERASE"/>
    <property type="match status" value="1"/>
</dbReference>
<keyword evidence="4 5" id="KW-0961">Cell wall biogenesis/degradation</keyword>
<name>A0A1H3ENZ1_9BACI</name>
<keyword evidence="7" id="KW-1185">Reference proteome</keyword>
<dbReference type="CDD" id="cd06533">
    <property type="entry name" value="Glyco_transf_WecG_TagA"/>
    <property type="match status" value="1"/>
</dbReference>
<dbReference type="EMBL" id="FNOS01000003">
    <property type="protein sequence ID" value="SDX79669.1"/>
    <property type="molecule type" value="Genomic_DNA"/>
</dbReference>
<comment type="similarity">
    <text evidence="5">Belongs to the glycosyltransferase 26 family. TagA/TarA subfamily.</text>
</comment>
<comment type="function">
    <text evidence="5">Catalyzes the conversion of GlcNAc-PP-undecaprenol into ManNAc-GlcNAc-PP-undecaprenol, the first committed lipid intermediate in the de novo synthesis of teichoic acid.</text>
</comment>
<comment type="catalytic activity">
    <reaction evidence="5">
        <text>UDP-N-acetyl-alpha-D-mannosamine + N-acetyl-alpha-D-glucosaminyl-di-trans,octa-cis-undecaprenyl diphosphate = N-acetyl-beta-D-mannosaminyl-(1-&gt;4)-N-acetyl-alpha-D-glucosaminyl di-trans,octa-cis-undecaprenyl diphosphate + UDP + H(+)</text>
        <dbReference type="Rhea" id="RHEA:16053"/>
        <dbReference type="ChEBI" id="CHEBI:15378"/>
        <dbReference type="ChEBI" id="CHEBI:58223"/>
        <dbReference type="ChEBI" id="CHEBI:62959"/>
        <dbReference type="ChEBI" id="CHEBI:68623"/>
        <dbReference type="ChEBI" id="CHEBI:132210"/>
        <dbReference type="EC" id="2.4.1.187"/>
    </reaction>
</comment>
<dbReference type="HAMAP" id="MF_02070">
    <property type="entry name" value="TagA_TarA"/>
    <property type="match status" value="1"/>
</dbReference>
<dbReference type="InterPro" id="IPR004629">
    <property type="entry name" value="WecG_TagA_CpsF"/>
</dbReference>
<evidence type="ECO:0000256" key="5">
    <source>
        <dbReference type="HAMAP-Rule" id="MF_02070"/>
    </source>
</evidence>
<dbReference type="EC" id="2.4.1.187" evidence="5"/>
<evidence type="ECO:0000256" key="2">
    <source>
        <dbReference type="ARBA" id="ARBA00022679"/>
    </source>
</evidence>
<keyword evidence="2 5" id="KW-0808">Transferase</keyword>
<reference evidence="6 7" key="1">
    <citation type="submission" date="2016-10" db="EMBL/GenBank/DDBJ databases">
        <authorList>
            <person name="Varghese N."/>
            <person name="Submissions S."/>
        </authorList>
    </citation>
    <scope>NUCLEOTIDE SEQUENCE [LARGE SCALE GENOMIC DNA]</scope>
    <source>
        <strain evidence="6 7">DSM 20748</strain>
    </source>
</reference>
<organism evidence="6 7">
    <name type="scientific">Salimicrobium album</name>
    <dbReference type="NCBI Taxonomy" id="50717"/>
    <lineage>
        <taxon>Bacteria</taxon>
        <taxon>Bacillati</taxon>
        <taxon>Bacillota</taxon>
        <taxon>Bacilli</taxon>
        <taxon>Bacillales</taxon>
        <taxon>Bacillaceae</taxon>
        <taxon>Salimicrobium</taxon>
    </lineage>
</organism>
<comment type="caution">
    <text evidence="6">The sequence shown here is derived from an EMBL/GenBank/DDBJ whole genome shotgun (WGS) entry which is preliminary data.</text>
</comment>
<protein>
    <recommendedName>
        <fullName evidence="5">N-acetylglucosaminyldiphosphoundecaprenol N-acetyl-beta-D-mannosaminyltransferase</fullName>
        <ecNumber evidence="5">2.4.1.187</ecNumber>
    </recommendedName>
    <alternativeName>
        <fullName evidence="5">N-acetylmannosaminyltransferase</fullName>
    </alternativeName>
    <alternativeName>
        <fullName evidence="5">UDP-N-acetylmannosamine transferase</fullName>
    </alternativeName>
    <alternativeName>
        <fullName evidence="5">UDP-N-acetylmannosamine:N-acetylglucosaminyl pyrophosphorylundecaprenol N-acetylmannosaminyltransferase</fullName>
    </alternativeName>
</protein>
<keyword evidence="1 5" id="KW-0328">Glycosyltransferase</keyword>
<accession>A0A1H3ENZ1</accession>
<dbReference type="NCBIfam" id="TIGR00696">
    <property type="entry name" value="wecG_tagA_cpsF"/>
    <property type="match status" value="1"/>
</dbReference>
<dbReference type="InterPro" id="IPR034714">
    <property type="entry name" value="TagA_TarA"/>
</dbReference>
<evidence type="ECO:0000256" key="4">
    <source>
        <dbReference type="ARBA" id="ARBA00023316"/>
    </source>
</evidence>
<evidence type="ECO:0000256" key="3">
    <source>
        <dbReference type="ARBA" id="ARBA00022944"/>
    </source>
</evidence>
<keyword evidence="3 5" id="KW-0777">Teichoic acid biosynthesis</keyword>
<sequence>METKNVDILGIPVTSIDHYTLKNNLISHIENSEKSFVVTANPEIVMTAKKNNSYMSAILSASYITADGIGIVKASRILNNPLPERVAGYDLMIDFIRVSQEYSYKIFLLGAKPEVITQTVRNLEKYYPNLHIAGYHDGYFNIHDEEETTLIVERIRALEPDLVFVGLGVPRQEEWVAENYHRFDKGVFLCVGGSFDVLAGVTKRAPISWQNCNLEWLYRLLQQPARWRRMISLPQFALSVLKEKVRMRK</sequence>